<dbReference type="Pfam" id="PF07729">
    <property type="entry name" value="FCD"/>
    <property type="match status" value="1"/>
</dbReference>
<dbReference type="GO" id="GO:0003677">
    <property type="term" value="F:DNA binding"/>
    <property type="evidence" value="ECO:0007669"/>
    <property type="project" value="UniProtKB-KW"/>
</dbReference>
<dbReference type="InterPro" id="IPR036390">
    <property type="entry name" value="WH_DNA-bd_sf"/>
</dbReference>
<keyword evidence="1" id="KW-0805">Transcription regulation</keyword>
<proteinExistence type="predicted"/>
<dbReference type="InterPro" id="IPR008920">
    <property type="entry name" value="TF_FadR/GntR_C"/>
</dbReference>
<evidence type="ECO:0000256" key="3">
    <source>
        <dbReference type="ARBA" id="ARBA00023163"/>
    </source>
</evidence>
<evidence type="ECO:0000256" key="1">
    <source>
        <dbReference type="ARBA" id="ARBA00023015"/>
    </source>
</evidence>
<dbReference type="STRING" id="395019.BMULJ_05542"/>
<feature type="domain" description="HTH gntR-type" evidence="4">
    <location>
        <begin position="11"/>
        <end position="78"/>
    </location>
</feature>
<dbReference type="PANTHER" id="PTHR43537:SF41">
    <property type="entry name" value="TRANSCRIPTIONAL REGULATORY PROTEIN"/>
    <property type="match status" value="1"/>
</dbReference>
<name>A0A0H3KQL2_BURM1</name>
<dbReference type="eggNOG" id="COG1802">
    <property type="taxonomic scope" value="Bacteria"/>
</dbReference>
<evidence type="ECO:0000313" key="5">
    <source>
        <dbReference type="EMBL" id="BAG47372.1"/>
    </source>
</evidence>
<keyword evidence="6" id="KW-1185">Reference proteome</keyword>
<dbReference type="PANTHER" id="PTHR43537">
    <property type="entry name" value="TRANSCRIPTIONAL REGULATOR, GNTR FAMILY"/>
    <property type="match status" value="1"/>
</dbReference>
<dbReference type="Gene3D" id="1.20.120.530">
    <property type="entry name" value="GntR ligand-binding domain-like"/>
    <property type="match status" value="1"/>
</dbReference>
<dbReference type="SUPFAM" id="SSF46785">
    <property type="entry name" value="Winged helix' DNA-binding domain"/>
    <property type="match status" value="1"/>
</dbReference>
<dbReference type="EMBL" id="AP009387">
    <property type="protein sequence ID" value="BAG47372.1"/>
    <property type="molecule type" value="Genomic_DNA"/>
</dbReference>
<dbReference type="RefSeq" id="WP_006399115.1">
    <property type="nucleotide sequence ID" value="NC_010087.1"/>
</dbReference>
<dbReference type="InterPro" id="IPR011711">
    <property type="entry name" value="GntR_C"/>
</dbReference>
<protein>
    <submittedName>
        <fullName evidence="5">GntR family transcriptional regulator</fullName>
    </submittedName>
</protein>
<keyword evidence="2" id="KW-0238">DNA-binding</keyword>
<evidence type="ECO:0000313" key="6">
    <source>
        <dbReference type="Proteomes" id="UP000008815"/>
    </source>
</evidence>
<keyword evidence="3" id="KW-0804">Transcription</keyword>
<dbReference type="SMART" id="SM00895">
    <property type="entry name" value="FCD"/>
    <property type="match status" value="1"/>
</dbReference>
<dbReference type="SMART" id="SM00345">
    <property type="entry name" value="HTH_GNTR"/>
    <property type="match status" value="1"/>
</dbReference>
<dbReference type="KEGG" id="bmj:BMULJ_05542"/>
<dbReference type="InterPro" id="IPR000524">
    <property type="entry name" value="Tscrpt_reg_HTH_GntR"/>
</dbReference>
<dbReference type="PROSITE" id="PS50949">
    <property type="entry name" value="HTH_GNTR"/>
    <property type="match status" value="1"/>
</dbReference>
<reference evidence="5 6" key="1">
    <citation type="submission" date="2007-04" db="EMBL/GenBank/DDBJ databases">
        <title>Complete genome sequence of Burkholderia multivorans ATCC 17616.</title>
        <authorList>
            <person name="Ohtsubo Y."/>
            <person name="Yamashita A."/>
            <person name="Kurokawa K."/>
            <person name="Takami H."/>
            <person name="Yuhara S."/>
            <person name="Nishiyama E."/>
            <person name="Endo R."/>
            <person name="Miyazaki R."/>
            <person name="Ono A."/>
            <person name="Yano K."/>
            <person name="Ito M."/>
            <person name="Sota M."/>
            <person name="Yuji N."/>
            <person name="Hattori M."/>
            <person name="Tsuda M."/>
        </authorList>
    </citation>
    <scope>NUCLEOTIDE SEQUENCE [LARGE SCALE GENOMIC DNA]</scope>
    <source>
        <strain evidence="6">ATCC 17616 / 249</strain>
    </source>
</reference>
<dbReference type="Gene3D" id="1.10.10.10">
    <property type="entry name" value="Winged helix-like DNA-binding domain superfamily/Winged helix DNA-binding domain"/>
    <property type="match status" value="1"/>
</dbReference>
<accession>A0A0H3KQL2</accession>
<evidence type="ECO:0000256" key="2">
    <source>
        <dbReference type="ARBA" id="ARBA00023125"/>
    </source>
</evidence>
<dbReference type="InterPro" id="IPR036388">
    <property type="entry name" value="WH-like_DNA-bd_sf"/>
</dbReference>
<dbReference type="SUPFAM" id="SSF48008">
    <property type="entry name" value="GntR ligand-binding domain-like"/>
    <property type="match status" value="1"/>
</dbReference>
<dbReference type="HOGENOM" id="CLU_017584_5_4_4"/>
<dbReference type="GeneID" id="93167947"/>
<gene>
    <name evidence="5" type="ordered locus">BMULJ_05542</name>
</gene>
<organism evidence="5 6">
    <name type="scientific">Burkholderia multivorans (strain ATCC 17616 / 249)</name>
    <dbReference type="NCBI Taxonomy" id="395019"/>
    <lineage>
        <taxon>Bacteria</taxon>
        <taxon>Pseudomonadati</taxon>
        <taxon>Pseudomonadota</taxon>
        <taxon>Betaproteobacteria</taxon>
        <taxon>Burkholderiales</taxon>
        <taxon>Burkholderiaceae</taxon>
        <taxon>Burkholderia</taxon>
        <taxon>Burkholderia cepacia complex</taxon>
    </lineage>
</organism>
<dbReference type="GO" id="GO:0003700">
    <property type="term" value="F:DNA-binding transcription factor activity"/>
    <property type="evidence" value="ECO:0007669"/>
    <property type="project" value="InterPro"/>
</dbReference>
<dbReference type="CDD" id="cd07377">
    <property type="entry name" value="WHTH_GntR"/>
    <property type="match status" value="1"/>
</dbReference>
<dbReference type="PRINTS" id="PR00035">
    <property type="entry name" value="HTHGNTR"/>
</dbReference>
<dbReference type="Pfam" id="PF00392">
    <property type="entry name" value="GntR"/>
    <property type="match status" value="1"/>
</dbReference>
<evidence type="ECO:0000259" key="4">
    <source>
        <dbReference type="PROSITE" id="PS50949"/>
    </source>
</evidence>
<sequence length="226" mass="25123">MNEKRPALVYATRAEAAANELRRRILSGEYVDGYQLRQDALATELGISRIPLREALVQLESEGLVKILPHKGAVVSELSPEDITELFELRALLEPVLLKKSIPKLTAEDFARLDAILAEYSKVLHASQSGRWGELNTELHHVLLSRAEQPKTAAIVASLLQQTDRYTRVQLSLSQAARDVAESEHAELVALCRKGDARAAASLLKRHIEHAGGELNAFLRERRLGR</sequence>
<dbReference type="KEGG" id="bmu:Bmul_5984"/>
<dbReference type="Proteomes" id="UP000008815">
    <property type="component" value="Chromosome 3"/>
</dbReference>
<dbReference type="AlphaFoldDB" id="A0A0H3KQL2"/>